<name>A0A0A7LF86_9ARCH</name>
<dbReference type="KEGG" id="mear:Mpt1_c02510"/>
<accession>A0A0A7LF86</accession>
<evidence type="ECO:0000313" key="2">
    <source>
        <dbReference type="Proteomes" id="UP000030787"/>
    </source>
</evidence>
<proteinExistence type="predicted"/>
<sequence>MKKKNIAIIVVVACIIILSSVVLYEKANEPLPGSRDPYYEYYIDYGNHETDTLQNGWIGKSTNVKNPLFVLQELTNAIVDSDGRIISINGVAPDQNAGERWVIWKYDHMAYYDDYSNRWVKMDAMPQYVFGMGTDYYLGLTQVNPVTNIPSLNPNNGGIEATQPTDC</sequence>
<dbReference type="AlphaFoldDB" id="A0A0A7LF86"/>
<dbReference type="GeneID" id="24817924"/>
<gene>
    <name evidence="1" type="ORF">Mpt1_c02510</name>
</gene>
<dbReference type="EMBL" id="CP010070">
    <property type="protein sequence ID" value="AIZ56151.1"/>
    <property type="molecule type" value="Genomic_DNA"/>
</dbReference>
<organism evidence="1 2">
    <name type="scientific">Candidatus Methanoplasma termitum</name>
    <dbReference type="NCBI Taxonomy" id="1577791"/>
    <lineage>
        <taxon>Archaea</taxon>
        <taxon>Methanobacteriati</taxon>
        <taxon>Thermoplasmatota</taxon>
        <taxon>Thermoplasmata</taxon>
        <taxon>Methanomassiliicoccales</taxon>
        <taxon>Methanomassiliicoccaceae</taxon>
        <taxon>Candidatus Methanoplasma</taxon>
    </lineage>
</organism>
<reference evidence="1 2" key="1">
    <citation type="journal article" date="2014" name="Appl. Environ. Microbiol.">
        <title>Comparative Genome Analysis of 'Candidatus Methanoplasma termitum' Indicates a New Mode of Energy Metabolism in the Seventh Order of Methanogens.</title>
        <authorList>
            <person name="Lang K."/>
            <person name="Schuldes J."/>
            <person name="Klingl A."/>
            <person name="Poehlein A."/>
            <person name="Daniel R."/>
            <person name="Brune A."/>
        </authorList>
    </citation>
    <scope>NUCLEOTIDE SEQUENCE [LARGE SCALE GENOMIC DNA]</scope>
    <source>
        <strain evidence="2">Mpt1</strain>
    </source>
</reference>
<dbReference type="HOGENOM" id="CLU_1559401_0_0_2"/>
<dbReference type="Proteomes" id="UP000030787">
    <property type="component" value="Chromosome"/>
</dbReference>
<protein>
    <submittedName>
        <fullName evidence="1">Uncharacterized protein</fullName>
    </submittedName>
</protein>
<dbReference type="RefSeq" id="WP_048111503.1">
    <property type="nucleotide sequence ID" value="NZ_CP010070.1"/>
</dbReference>
<keyword evidence="2" id="KW-1185">Reference proteome</keyword>
<evidence type="ECO:0000313" key="1">
    <source>
        <dbReference type="EMBL" id="AIZ56151.1"/>
    </source>
</evidence>